<feature type="transmembrane region" description="Helical" evidence="2">
    <location>
        <begin position="30"/>
        <end position="55"/>
    </location>
</feature>
<keyword evidence="2" id="KW-0812">Transmembrane</keyword>
<sequence>MTSCYASSQQSRNSMNNQKTSTNPDRNSEIHAQVIAMNFATISASFPLALAAAIVRQYEKLLARPGREGEHGATRHPTRRHVISISRNNSNCPAVDSNHSTAWDSQTRKVMAIIRVEHGRSILYSFLVDSHLRFSMVSQILGCGPVRSLAPVYTRTIASVAKRAEPQHPPSPKECGTRIRRYLS</sequence>
<feature type="compositionally biased region" description="Low complexity" evidence="1">
    <location>
        <begin position="7"/>
        <end position="18"/>
    </location>
</feature>
<dbReference type="GeneID" id="63817422"/>
<dbReference type="AlphaFoldDB" id="A0A2T5M8P2"/>
<evidence type="ECO:0000256" key="1">
    <source>
        <dbReference type="SAM" id="MobiDB-lite"/>
    </source>
</evidence>
<protein>
    <submittedName>
        <fullName evidence="3">Uncharacterized protein</fullName>
    </submittedName>
</protein>
<proteinExistence type="predicted"/>
<keyword evidence="2" id="KW-0472">Membrane</keyword>
<accession>A0A2T5M8P2</accession>
<evidence type="ECO:0000256" key="2">
    <source>
        <dbReference type="SAM" id="Phobius"/>
    </source>
</evidence>
<gene>
    <name evidence="3" type="ORF">P175DRAFT_0554153</name>
</gene>
<keyword evidence="2" id="KW-1133">Transmembrane helix</keyword>
<dbReference type="EMBL" id="MSFN02000001">
    <property type="protein sequence ID" value="PTU24897.1"/>
    <property type="molecule type" value="Genomic_DNA"/>
</dbReference>
<feature type="region of interest" description="Disordered" evidence="1">
    <location>
        <begin position="1"/>
        <end position="25"/>
    </location>
</feature>
<organism evidence="3 4">
    <name type="scientific">Aspergillus ochraceoroseus IBT 24754</name>
    <dbReference type="NCBI Taxonomy" id="1392256"/>
    <lineage>
        <taxon>Eukaryota</taxon>
        <taxon>Fungi</taxon>
        <taxon>Dikarya</taxon>
        <taxon>Ascomycota</taxon>
        <taxon>Pezizomycotina</taxon>
        <taxon>Eurotiomycetes</taxon>
        <taxon>Eurotiomycetidae</taxon>
        <taxon>Eurotiales</taxon>
        <taxon>Aspergillaceae</taxon>
        <taxon>Aspergillus</taxon>
        <taxon>Aspergillus subgen. Nidulantes</taxon>
    </lineage>
</organism>
<comment type="caution">
    <text evidence="3">The sequence shown here is derived from an EMBL/GenBank/DDBJ whole genome shotgun (WGS) entry which is preliminary data.</text>
</comment>
<evidence type="ECO:0000313" key="4">
    <source>
        <dbReference type="Proteomes" id="UP000244073"/>
    </source>
</evidence>
<evidence type="ECO:0000313" key="3">
    <source>
        <dbReference type="EMBL" id="PTU24897.1"/>
    </source>
</evidence>
<dbReference type="RefSeq" id="XP_040756289.1">
    <property type="nucleotide sequence ID" value="XM_040900538.1"/>
</dbReference>
<reference evidence="3 4" key="1">
    <citation type="journal article" date="2018" name="Proc. Natl. Acad. Sci. U.S.A.">
        <title>Linking secondary metabolites to gene clusters through genome sequencing of six diverse Aspergillus species.</title>
        <authorList>
            <person name="Kaerboelling I."/>
            <person name="Vesth T.C."/>
            <person name="Frisvad J.C."/>
            <person name="Nybo J.L."/>
            <person name="Theobald S."/>
            <person name="Kuo A."/>
            <person name="Bowyer P."/>
            <person name="Matsuda Y."/>
            <person name="Mondo S."/>
            <person name="Lyhne E.K."/>
            <person name="Kogle M.E."/>
            <person name="Clum A."/>
            <person name="Lipzen A."/>
            <person name="Salamov A."/>
            <person name="Ngan C.Y."/>
            <person name="Daum C."/>
            <person name="Chiniquy J."/>
            <person name="Barry K."/>
            <person name="LaButti K."/>
            <person name="Haridas S."/>
            <person name="Simmons B.A."/>
            <person name="Magnuson J.K."/>
            <person name="Mortensen U.H."/>
            <person name="Larsen T.O."/>
            <person name="Grigoriev I.V."/>
            <person name="Baker S.E."/>
            <person name="Andersen M.R."/>
        </authorList>
    </citation>
    <scope>NUCLEOTIDE SEQUENCE [LARGE SCALE GENOMIC DNA]</scope>
    <source>
        <strain evidence="3 4">IBT 24754</strain>
    </source>
</reference>
<name>A0A2T5M8P2_9EURO</name>
<dbReference type="VEuPathDB" id="FungiDB:P175DRAFT_0554153"/>
<dbReference type="Proteomes" id="UP000244073">
    <property type="component" value="Unassembled WGS sequence"/>
</dbReference>